<keyword evidence="11" id="KW-1185">Reference proteome</keyword>
<evidence type="ECO:0000256" key="8">
    <source>
        <dbReference type="RuleBase" id="RU363032"/>
    </source>
</evidence>
<evidence type="ECO:0000256" key="2">
    <source>
        <dbReference type="ARBA" id="ARBA00022448"/>
    </source>
</evidence>
<dbReference type="PANTHER" id="PTHR43357:SF4">
    <property type="entry name" value="INNER MEMBRANE ABC TRANSPORTER PERMEASE PROTEIN YDCV"/>
    <property type="match status" value="1"/>
</dbReference>
<feature type="transmembrane region" description="Helical" evidence="8">
    <location>
        <begin position="21"/>
        <end position="45"/>
    </location>
</feature>
<keyword evidence="6 8" id="KW-1133">Transmembrane helix</keyword>
<evidence type="ECO:0000256" key="7">
    <source>
        <dbReference type="ARBA" id="ARBA00023136"/>
    </source>
</evidence>
<dbReference type="GO" id="GO:0055085">
    <property type="term" value="P:transmembrane transport"/>
    <property type="evidence" value="ECO:0007669"/>
    <property type="project" value="InterPro"/>
</dbReference>
<dbReference type="AlphaFoldDB" id="A0A9X2JQR3"/>
<comment type="subcellular location">
    <subcellularLocation>
        <location evidence="1">Cell inner membrane</location>
        <topology evidence="1">Multi-pass membrane protein</topology>
    </subcellularLocation>
    <subcellularLocation>
        <location evidence="8">Cell membrane</location>
        <topology evidence="8">Multi-pass membrane protein</topology>
    </subcellularLocation>
</comment>
<dbReference type="InterPro" id="IPR000515">
    <property type="entry name" value="MetI-like"/>
</dbReference>
<feature type="transmembrane region" description="Helical" evidence="8">
    <location>
        <begin position="263"/>
        <end position="282"/>
    </location>
</feature>
<evidence type="ECO:0000256" key="4">
    <source>
        <dbReference type="ARBA" id="ARBA00022519"/>
    </source>
</evidence>
<evidence type="ECO:0000256" key="3">
    <source>
        <dbReference type="ARBA" id="ARBA00022475"/>
    </source>
</evidence>
<reference evidence="10" key="1">
    <citation type="submission" date="2022-06" db="EMBL/GenBank/DDBJ databases">
        <title>Limimaricola sediminis sp. nov., isolated from an intertidal sediment.</title>
        <authorList>
            <person name="Shao X."/>
        </authorList>
    </citation>
    <scope>NUCLEOTIDE SEQUENCE</scope>
    <source>
        <strain evidence="10">ASW11-118</strain>
    </source>
</reference>
<evidence type="ECO:0000313" key="10">
    <source>
        <dbReference type="EMBL" id="MCP1170249.1"/>
    </source>
</evidence>
<dbReference type="InterPro" id="IPR035906">
    <property type="entry name" value="MetI-like_sf"/>
</dbReference>
<evidence type="ECO:0000256" key="5">
    <source>
        <dbReference type="ARBA" id="ARBA00022692"/>
    </source>
</evidence>
<sequence length="286" mass="29773">MAGSRTSATEVIGRGHPWLSLAPALGVIAVLFGGGLVLGLAGSFGMGRGGWTFEPWLAVLSEGRVWRALGLSLWIAFASTALACGLGLGAALLLRRRFPGQGLARLLFQINLTIPHAVGALGILWLLSQSGFLARLAGGAGLIDGPAGFPALTQDRHAIGIIAHYVWKEVPFIGLILLANMQSIGDDPEAAARSLGASPFAAMRLVLLPLLRPALIRAGAIVFAFSFGAWEVPVLLGQSAPPALPVLAWQRFTDPDLAARPEAMAIAMLIALVSALLIRAAFAGRS</sequence>
<feature type="transmembrane region" description="Helical" evidence="8">
    <location>
        <begin position="214"/>
        <end position="236"/>
    </location>
</feature>
<dbReference type="PROSITE" id="PS50928">
    <property type="entry name" value="ABC_TM1"/>
    <property type="match status" value="1"/>
</dbReference>
<feature type="transmembrane region" description="Helical" evidence="8">
    <location>
        <begin position="106"/>
        <end position="126"/>
    </location>
</feature>
<name>A0A9X2JQR3_9RHOB</name>
<keyword evidence="4" id="KW-0997">Cell inner membrane</keyword>
<keyword evidence="2 8" id="KW-0813">Transport</keyword>
<keyword evidence="7 8" id="KW-0472">Membrane</keyword>
<dbReference type="EMBL" id="JAMYXC010000275">
    <property type="protein sequence ID" value="MCP1170249.1"/>
    <property type="molecule type" value="Genomic_DNA"/>
</dbReference>
<comment type="caution">
    <text evidence="10">The sequence shown here is derived from an EMBL/GenBank/DDBJ whole genome shotgun (WGS) entry which is preliminary data.</text>
</comment>
<protein>
    <submittedName>
        <fullName evidence="10">ABC transporter permease subunit</fullName>
    </submittedName>
</protein>
<evidence type="ECO:0000313" key="11">
    <source>
        <dbReference type="Proteomes" id="UP001139477"/>
    </source>
</evidence>
<dbReference type="Pfam" id="PF00528">
    <property type="entry name" value="BPD_transp_1"/>
    <property type="match status" value="1"/>
</dbReference>
<dbReference type="GO" id="GO:0005886">
    <property type="term" value="C:plasma membrane"/>
    <property type="evidence" value="ECO:0007669"/>
    <property type="project" value="UniProtKB-SubCell"/>
</dbReference>
<feature type="domain" description="ABC transmembrane type-1" evidence="9">
    <location>
        <begin position="69"/>
        <end position="281"/>
    </location>
</feature>
<evidence type="ECO:0000259" key="9">
    <source>
        <dbReference type="PROSITE" id="PS50928"/>
    </source>
</evidence>
<evidence type="ECO:0000256" key="6">
    <source>
        <dbReference type="ARBA" id="ARBA00022989"/>
    </source>
</evidence>
<evidence type="ECO:0000256" key="1">
    <source>
        <dbReference type="ARBA" id="ARBA00004429"/>
    </source>
</evidence>
<feature type="transmembrane region" description="Helical" evidence="8">
    <location>
        <begin position="165"/>
        <end position="184"/>
    </location>
</feature>
<dbReference type="PANTHER" id="PTHR43357">
    <property type="entry name" value="INNER MEMBRANE ABC TRANSPORTER PERMEASE PROTEIN YDCV"/>
    <property type="match status" value="1"/>
</dbReference>
<feature type="transmembrane region" description="Helical" evidence="8">
    <location>
        <begin position="65"/>
        <end position="94"/>
    </location>
</feature>
<dbReference type="Proteomes" id="UP001139477">
    <property type="component" value="Unassembled WGS sequence"/>
</dbReference>
<accession>A0A9X2JQR3</accession>
<gene>
    <name evidence="10" type="ORF">NHG85_17225</name>
</gene>
<organism evidence="10 11">
    <name type="scientific">Limimaricola litoreus</name>
    <dbReference type="NCBI Taxonomy" id="2955316"/>
    <lineage>
        <taxon>Bacteria</taxon>
        <taxon>Pseudomonadati</taxon>
        <taxon>Pseudomonadota</taxon>
        <taxon>Alphaproteobacteria</taxon>
        <taxon>Rhodobacterales</taxon>
        <taxon>Paracoccaceae</taxon>
        <taxon>Limimaricola</taxon>
    </lineage>
</organism>
<dbReference type="Gene3D" id="1.10.3720.10">
    <property type="entry name" value="MetI-like"/>
    <property type="match status" value="1"/>
</dbReference>
<comment type="similarity">
    <text evidence="8">Belongs to the binding-protein-dependent transport system permease family.</text>
</comment>
<keyword evidence="3" id="KW-1003">Cell membrane</keyword>
<keyword evidence="5 8" id="KW-0812">Transmembrane</keyword>
<proteinExistence type="inferred from homology"/>
<dbReference type="SUPFAM" id="SSF161098">
    <property type="entry name" value="MetI-like"/>
    <property type="match status" value="1"/>
</dbReference>